<dbReference type="InterPro" id="IPR002347">
    <property type="entry name" value="SDR_fam"/>
</dbReference>
<dbReference type="PANTHER" id="PTHR43115:SF4">
    <property type="entry name" value="DEHYDROGENASE_REDUCTASE SDR FAMILY MEMBER 11"/>
    <property type="match status" value="1"/>
</dbReference>
<dbReference type="Gene3D" id="3.40.50.720">
    <property type="entry name" value="NAD(P)-binding Rossmann-like Domain"/>
    <property type="match status" value="1"/>
</dbReference>
<dbReference type="EMBL" id="QDEB01054044">
    <property type="protein sequence ID" value="RZC37292.1"/>
    <property type="molecule type" value="Genomic_DNA"/>
</dbReference>
<evidence type="ECO:0000256" key="2">
    <source>
        <dbReference type="ARBA" id="ARBA00023002"/>
    </source>
</evidence>
<evidence type="ECO:0000313" key="5">
    <source>
        <dbReference type="Proteomes" id="UP000292052"/>
    </source>
</evidence>
<organism evidence="4 5">
    <name type="scientific">Asbolus verrucosus</name>
    <name type="common">Desert ironclad beetle</name>
    <dbReference type="NCBI Taxonomy" id="1661398"/>
    <lineage>
        <taxon>Eukaryota</taxon>
        <taxon>Metazoa</taxon>
        <taxon>Ecdysozoa</taxon>
        <taxon>Arthropoda</taxon>
        <taxon>Hexapoda</taxon>
        <taxon>Insecta</taxon>
        <taxon>Pterygota</taxon>
        <taxon>Neoptera</taxon>
        <taxon>Endopterygota</taxon>
        <taxon>Coleoptera</taxon>
        <taxon>Polyphaga</taxon>
        <taxon>Cucujiformia</taxon>
        <taxon>Tenebrionidae</taxon>
        <taxon>Pimeliinae</taxon>
        <taxon>Asbolus</taxon>
    </lineage>
</organism>
<evidence type="ECO:0000256" key="1">
    <source>
        <dbReference type="ARBA" id="ARBA00006484"/>
    </source>
</evidence>
<dbReference type="GO" id="GO:0016616">
    <property type="term" value="F:oxidoreductase activity, acting on the CH-OH group of donors, NAD or NADP as acceptor"/>
    <property type="evidence" value="ECO:0007669"/>
    <property type="project" value="UniProtKB-ARBA"/>
</dbReference>
<dbReference type="PANTHER" id="PTHR43115">
    <property type="entry name" value="DEHYDROGENASE/REDUCTASE SDR FAMILY MEMBER 11"/>
    <property type="match status" value="1"/>
</dbReference>
<keyword evidence="5" id="KW-1185">Reference proteome</keyword>
<sequence length="258" mass="28111">LQVDIISDKMVLSMERWCGKIAVVTGASAGCGAAIAEVLVKEGLQVVGLARRKERIDELAQKLTGAKGKLYAIKADMTVENDIIEAFRWIKDNLGPVSVLINNAGLSQPNTLIGGNTEMWKRVLDTNVLGLTIATREAIEHMNANEIDGHVIHINSILGHYVAQVPKLNMYSASKFAVTALTETLRQELVALGSKIRITSVSPGPVDTEFATASNLYENKDYEKLYKAMPKLKGEDVADAVVYVLSTPPHVQVWSLLN</sequence>
<dbReference type="FunFam" id="3.40.50.720:FF:000047">
    <property type="entry name" value="NADP-dependent L-serine/L-allo-threonine dehydrogenase"/>
    <property type="match status" value="1"/>
</dbReference>
<comment type="caution">
    <text evidence="4">The sequence shown here is derived from an EMBL/GenBank/DDBJ whole genome shotgun (WGS) entry which is preliminary data.</text>
</comment>
<dbReference type="OrthoDB" id="1933717at2759"/>
<dbReference type="InterPro" id="IPR036291">
    <property type="entry name" value="NAD(P)-bd_dom_sf"/>
</dbReference>
<reference evidence="4 5" key="1">
    <citation type="submission" date="2017-03" db="EMBL/GenBank/DDBJ databases">
        <title>Genome of the blue death feigning beetle - Asbolus verrucosus.</title>
        <authorList>
            <person name="Rider S.D."/>
        </authorList>
    </citation>
    <scope>NUCLEOTIDE SEQUENCE [LARGE SCALE GENOMIC DNA]</scope>
    <source>
        <strain evidence="4">Butters</strain>
        <tissue evidence="4">Head and leg muscle</tissue>
    </source>
</reference>
<dbReference type="PRINTS" id="PR00081">
    <property type="entry name" value="GDHRDH"/>
</dbReference>
<dbReference type="Pfam" id="PF00106">
    <property type="entry name" value="adh_short"/>
    <property type="match status" value="1"/>
</dbReference>
<dbReference type="InterPro" id="IPR020904">
    <property type="entry name" value="Sc_DH/Rdtase_CS"/>
</dbReference>
<evidence type="ECO:0000256" key="3">
    <source>
        <dbReference type="RuleBase" id="RU000363"/>
    </source>
</evidence>
<name>A0A482VWF3_ASBVE</name>
<dbReference type="PRINTS" id="PR00080">
    <property type="entry name" value="SDRFAMILY"/>
</dbReference>
<comment type="similarity">
    <text evidence="1 3">Belongs to the short-chain dehydrogenases/reductases (SDR) family.</text>
</comment>
<dbReference type="AlphaFoldDB" id="A0A482VWF3"/>
<keyword evidence="2" id="KW-0560">Oxidoreductase</keyword>
<dbReference type="Proteomes" id="UP000292052">
    <property type="component" value="Unassembled WGS sequence"/>
</dbReference>
<evidence type="ECO:0000313" key="4">
    <source>
        <dbReference type="EMBL" id="RZC37292.1"/>
    </source>
</evidence>
<protein>
    <submittedName>
        <fullName evidence="4">Dehydrogenase/reductase SDR family member 11-like</fullName>
    </submittedName>
</protein>
<dbReference type="SUPFAM" id="SSF51735">
    <property type="entry name" value="NAD(P)-binding Rossmann-fold domains"/>
    <property type="match status" value="1"/>
</dbReference>
<proteinExistence type="inferred from homology"/>
<feature type="non-terminal residue" evidence="4">
    <location>
        <position position="1"/>
    </location>
</feature>
<dbReference type="STRING" id="1661398.A0A482VWF3"/>
<dbReference type="PROSITE" id="PS00061">
    <property type="entry name" value="ADH_SHORT"/>
    <property type="match status" value="1"/>
</dbReference>
<accession>A0A482VWF3</accession>
<gene>
    <name evidence="4" type="ORF">BDFB_006128</name>
</gene>